<gene>
    <name evidence="3" type="ORF">F511_14183</name>
</gene>
<dbReference type="PANTHER" id="PTHR32054">
    <property type="entry name" value="HEAVY CHAIN, PUTATIVE, EXPRESSED-RELATED-RELATED"/>
    <property type="match status" value="1"/>
</dbReference>
<sequence>MKGCHETPTVYKAEIDTSSPFRSVKEAVMLFGERVLAGEVYANHKLKEIHVKQMEDGANEYDHETELEVTKQSLLRVREESMHMAKCLSTLQQELERTKRELNQLKTHVSDAHVLDLEVKEDLKFVEDSNEPHEHVKKATGDGGQKIEYHKKKYVTFANPPSMARVIHVEPSTSAEVVLQKQPSMRKKKMQQLIPFLGGIFSKKRGTSGVAKA</sequence>
<organism evidence="3 4">
    <name type="scientific">Dorcoceras hygrometricum</name>
    <dbReference type="NCBI Taxonomy" id="472368"/>
    <lineage>
        <taxon>Eukaryota</taxon>
        <taxon>Viridiplantae</taxon>
        <taxon>Streptophyta</taxon>
        <taxon>Embryophyta</taxon>
        <taxon>Tracheophyta</taxon>
        <taxon>Spermatophyta</taxon>
        <taxon>Magnoliopsida</taxon>
        <taxon>eudicotyledons</taxon>
        <taxon>Gunneridae</taxon>
        <taxon>Pentapetalae</taxon>
        <taxon>asterids</taxon>
        <taxon>lamiids</taxon>
        <taxon>Lamiales</taxon>
        <taxon>Gesneriaceae</taxon>
        <taxon>Didymocarpoideae</taxon>
        <taxon>Trichosporeae</taxon>
        <taxon>Loxocarpinae</taxon>
        <taxon>Dorcoceras</taxon>
    </lineage>
</organism>
<keyword evidence="4" id="KW-1185">Reference proteome</keyword>
<evidence type="ECO:0000256" key="1">
    <source>
        <dbReference type="ARBA" id="ARBA00005485"/>
    </source>
</evidence>
<protein>
    <submittedName>
        <fullName evidence="3">WEB family protein-like</fullName>
    </submittedName>
</protein>
<dbReference type="OrthoDB" id="4585693at2759"/>
<reference evidence="3 4" key="1">
    <citation type="journal article" date="2015" name="Proc. Natl. Acad. Sci. U.S.A.">
        <title>The resurrection genome of Boea hygrometrica: A blueprint for survival of dehydration.</title>
        <authorList>
            <person name="Xiao L."/>
            <person name="Yang G."/>
            <person name="Zhang L."/>
            <person name="Yang X."/>
            <person name="Zhao S."/>
            <person name="Ji Z."/>
            <person name="Zhou Q."/>
            <person name="Hu M."/>
            <person name="Wang Y."/>
            <person name="Chen M."/>
            <person name="Xu Y."/>
            <person name="Jin H."/>
            <person name="Xiao X."/>
            <person name="Hu G."/>
            <person name="Bao F."/>
            <person name="Hu Y."/>
            <person name="Wan P."/>
            <person name="Li L."/>
            <person name="Deng X."/>
            <person name="Kuang T."/>
            <person name="Xiang C."/>
            <person name="Zhu J.K."/>
            <person name="Oliver M.J."/>
            <person name="He Y."/>
        </authorList>
    </citation>
    <scope>NUCLEOTIDE SEQUENCE [LARGE SCALE GENOMIC DNA]</scope>
    <source>
        <strain evidence="4">cv. XS01</strain>
    </source>
</reference>
<comment type="similarity">
    <text evidence="1">Belongs to the WEB family.</text>
</comment>
<keyword evidence="2" id="KW-0175">Coiled coil</keyword>
<dbReference type="GO" id="GO:0009903">
    <property type="term" value="P:chloroplast avoidance movement"/>
    <property type="evidence" value="ECO:0007669"/>
    <property type="project" value="TreeGrafter"/>
</dbReference>
<dbReference type="AlphaFoldDB" id="A0A2Z7BZN0"/>
<dbReference type="GO" id="GO:0009904">
    <property type="term" value="P:chloroplast accumulation movement"/>
    <property type="evidence" value="ECO:0007669"/>
    <property type="project" value="TreeGrafter"/>
</dbReference>
<dbReference type="EMBL" id="KV000899">
    <property type="protein sequence ID" value="KZV39716.1"/>
    <property type="molecule type" value="Genomic_DNA"/>
</dbReference>
<dbReference type="GO" id="GO:0005829">
    <property type="term" value="C:cytosol"/>
    <property type="evidence" value="ECO:0007669"/>
    <property type="project" value="TreeGrafter"/>
</dbReference>
<dbReference type="Proteomes" id="UP000250235">
    <property type="component" value="Unassembled WGS sequence"/>
</dbReference>
<dbReference type="PANTHER" id="PTHR32054:SF9">
    <property type="entry name" value="OS04G0116200 PROTEIN"/>
    <property type="match status" value="1"/>
</dbReference>
<proteinExistence type="inferred from homology"/>
<evidence type="ECO:0000313" key="4">
    <source>
        <dbReference type="Proteomes" id="UP000250235"/>
    </source>
</evidence>
<evidence type="ECO:0000256" key="2">
    <source>
        <dbReference type="ARBA" id="ARBA00023054"/>
    </source>
</evidence>
<name>A0A2Z7BZN0_9LAMI</name>
<evidence type="ECO:0000313" key="3">
    <source>
        <dbReference type="EMBL" id="KZV39716.1"/>
    </source>
</evidence>
<accession>A0A2Z7BZN0</accession>